<keyword evidence="2 6" id="KW-0813">Transport</keyword>
<keyword evidence="9" id="KW-1185">Reference proteome</keyword>
<evidence type="ECO:0000313" key="9">
    <source>
        <dbReference type="Proteomes" id="UP000284416"/>
    </source>
</evidence>
<dbReference type="Proteomes" id="UP000284416">
    <property type="component" value="Unassembled WGS sequence"/>
</dbReference>
<sequence length="310" mass="34601">MSKKYNLSFIAGIVGFLFLFLISVCGPWVASHFLTEKMEVGSILVDGEYMLRTPPLSPFEYKDFLLGTDRWGYDILSKMLNGARYTFFVSLTIAGLRTVLGGLAGLYLGMRSSVPAWWLAIEDAASYLPAFLVVYFILLPLSMNSPLTIGYLVILLILLVTGLGIPAAASSIRKKTNEIKKMDFIEASKSLGAGKSRILFKHIIPQLRDPIVVLFLTEVVAVLTLLGILGLFNIFVGGTEVQYDDDNIIFLSITNDWAGLTGQARSNLQYNRWILFMPLVGLLLMIGSFSLLVRGWKQRIENLYKKPPWI</sequence>
<dbReference type="GO" id="GO:0005886">
    <property type="term" value="C:plasma membrane"/>
    <property type="evidence" value="ECO:0007669"/>
    <property type="project" value="UniProtKB-SubCell"/>
</dbReference>
<organism evidence="8 9">
    <name type="scientific">Neobacillus notoginsengisoli</name>
    <dbReference type="NCBI Taxonomy" id="1578198"/>
    <lineage>
        <taxon>Bacteria</taxon>
        <taxon>Bacillati</taxon>
        <taxon>Bacillota</taxon>
        <taxon>Bacilli</taxon>
        <taxon>Bacillales</taxon>
        <taxon>Bacillaceae</taxon>
        <taxon>Neobacillus</taxon>
    </lineage>
</organism>
<protein>
    <submittedName>
        <fullName evidence="8">ABC transporter permease subunit</fullName>
    </submittedName>
</protein>
<dbReference type="RefSeq" id="WP_118918963.1">
    <property type="nucleotide sequence ID" value="NZ_QWEG01000001.1"/>
</dbReference>
<evidence type="ECO:0000256" key="3">
    <source>
        <dbReference type="ARBA" id="ARBA00022692"/>
    </source>
</evidence>
<dbReference type="OrthoDB" id="9814383at2"/>
<evidence type="ECO:0000256" key="1">
    <source>
        <dbReference type="ARBA" id="ARBA00004141"/>
    </source>
</evidence>
<dbReference type="CDD" id="cd06261">
    <property type="entry name" value="TM_PBP2"/>
    <property type="match status" value="1"/>
</dbReference>
<gene>
    <name evidence="8" type="ORF">D1B31_01425</name>
</gene>
<reference evidence="8 9" key="1">
    <citation type="journal article" date="2017" name="Int. J. Syst. Evol. Microbiol.">
        <title>Bacillus notoginsengisoli sp. nov., a novel bacterium isolated from the rhizosphere of Panax notoginseng.</title>
        <authorList>
            <person name="Zhang M.Y."/>
            <person name="Cheng J."/>
            <person name="Cai Y."/>
            <person name="Zhang T.Y."/>
            <person name="Wu Y.Y."/>
            <person name="Manikprabhu D."/>
            <person name="Li W.J."/>
            <person name="Zhang Y.X."/>
        </authorList>
    </citation>
    <scope>NUCLEOTIDE SEQUENCE [LARGE SCALE GENOMIC DNA]</scope>
    <source>
        <strain evidence="8 9">JCM 30743</strain>
    </source>
</reference>
<name>A0A417YZS7_9BACI</name>
<evidence type="ECO:0000259" key="7">
    <source>
        <dbReference type="PROSITE" id="PS50928"/>
    </source>
</evidence>
<keyword evidence="3 6" id="KW-0812">Transmembrane</keyword>
<accession>A0A417YZS7</accession>
<dbReference type="Gene3D" id="1.10.3720.10">
    <property type="entry name" value="MetI-like"/>
    <property type="match status" value="1"/>
</dbReference>
<feature type="transmembrane region" description="Helical" evidence="6">
    <location>
        <begin position="211"/>
        <end position="236"/>
    </location>
</feature>
<feature type="domain" description="ABC transmembrane type-1" evidence="7">
    <location>
        <begin position="87"/>
        <end position="293"/>
    </location>
</feature>
<keyword evidence="4 6" id="KW-1133">Transmembrane helix</keyword>
<evidence type="ECO:0000313" key="8">
    <source>
        <dbReference type="EMBL" id="RHW43355.1"/>
    </source>
</evidence>
<dbReference type="PANTHER" id="PTHR43839:SF3">
    <property type="entry name" value="OLIGOPEPTIDE ABC TRANSPORTER, PERMEASE PROTEIN"/>
    <property type="match status" value="1"/>
</dbReference>
<evidence type="ECO:0000256" key="6">
    <source>
        <dbReference type="RuleBase" id="RU363032"/>
    </source>
</evidence>
<dbReference type="PROSITE" id="PS50928">
    <property type="entry name" value="ABC_TM1"/>
    <property type="match status" value="1"/>
</dbReference>
<evidence type="ECO:0000256" key="2">
    <source>
        <dbReference type="ARBA" id="ARBA00022448"/>
    </source>
</evidence>
<dbReference type="GO" id="GO:0055085">
    <property type="term" value="P:transmembrane transport"/>
    <property type="evidence" value="ECO:0007669"/>
    <property type="project" value="InterPro"/>
</dbReference>
<dbReference type="Pfam" id="PF00528">
    <property type="entry name" value="BPD_transp_1"/>
    <property type="match status" value="1"/>
</dbReference>
<dbReference type="SUPFAM" id="SSF161098">
    <property type="entry name" value="MetI-like"/>
    <property type="match status" value="1"/>
</dbReference>
<comment type="similarity">
    <text evidence="6">Belongs to the binding-protein-dependent transport system permease family.</text>
</comment>
<dbReference type="InterPro" id="IPR035906">
    <property type="entry name" value="MetI-like_sf"/>
</dbReference>
<dbReference type="PANTHER" id="PTHR43839">
    <property type="entry name" value="OPPC IN A BINDING PROTEIN-DEPENDENT TRANSPORT SYSTEM"/>
    <property type="match status" value="1"/>
</dbReference>
<keyword evidence="5 6" id="KW-0472">Membrane</keyword>
<proteinExistence type="inferred from homology"/>
<feature type="transmembrane region" description="Helical" evidence="6">
    <location>
        <begin position="149"/>
        <end position="172"/>
    </location>
</feature>
<feature type="transmembrane region" description="Helical" evidence="6">
    <location>
        <begin position="7"/>
        <end position="30"/>
    </location>
</feature>
<comment type="subcellular location">
    <subcellularLocation>
        <location evidence="6">Cell membrane</location>
        <topology evidence="6">Multi-pass membrane protein</topology>
    </subcellularLocation>
    <subcellularLocation>
        <location evidence="1">Membrane</location>
        <topology evidence="1">Multi-pass membrane protein</topology>
    </subcellularLocation>
</comment>
<feature type="transmembrane region" description="Helical" evidence="6">
    <location>
        <begin position="116"/>
        <end position="137"/>
    </location>
</feature>
<evidence type="ECO:0000256" key="5">
    <source>
        <dbReference type="ARBA" id="ARBA00023136"/>
    </source>
</evidence>
<dbReference type="AlphaFoldDB" id="A0A417YZS7"/>
<feature type="transmembrane region" description="Helical" evidence="6">
    <location>
        <begin position="273"/>
        <end position="296"/>
    </location>
</feature>
<comment type="caution">
    <text evidence="8">The sequence shown here is derived from an EMBL/GenBank/DDBJ whole genome shotgun (WGS) entry which is preliminary data.</text>
</comment>
<dbReference type="EMBL" id="QWEG01000001">
    <property type="protein sequence ID" value="RHW43355.1"/>
    <property type="molecule type" value="Genomic_DNA"/>
</dbReference>
<evidence type="ECO:0000256" key="4">
    <source>
        <dbReference type="ARBA" id="ARBA00022989"/>
    </source>
</evidence>
<feature type="transmembrane region" description="Helical" evidence="6">
    <location>
        <begin position="85"/>
        <end position="109"/>
    </location>
</feature>
<dbReference type="InterPro" id="IPR000515">
    <property type="entry name" value="MetI-like"/>
</dbReference>